<feature type="compositionally biased region" description="Basic and acidic residues" evidence="1">
    <location>
        <begin position="13"/>
        <end position="23"/>
    </location>
</feature>
<comment type="caution">
    <text evidence="2">The sequence shown here is derived from an EMBL/GenBank/DDBJ whole genome shotgun (WGS) entry which is preliminary data.</text>
</comment>
<accession>A0A0P7TRS1</accession>
<evidence type="ECO:0000313" key="2">
    <source>
        <dbReference type="EMBL" id="KPP60434.1"/>
    </source>
</evidence>
<feature type="region of interest" description="Disordered" evidence="1">
    <location>
        <begin position="13"/>
        <end position="71"/>
    </location>
</feature>
<proteinExistence type="predicted"/>
<dbReference type="Proteomes" id="UP000034805">
    <property type="component" value="Unassembled WGS sequence"/>
</dbReference>
<feature type="compositionally biased region" description="Polar residues" evidence="1">
    <location>
        <begin position="59"/>
        <end position="71"/>
    </location>
</feature>
<name>A0A0P7TRS1_SCLFO</name>
<evidence type="ECO:0000313" key="3">
    <source>
        <dbReference type="Proteomes" id="UP000034805"/>
    </source>
</evidence>
<dbReference type="EMBL" id="JARO02010763">
    <property type="protein sequence ID" value="KPP60434.1"/>
    <property type="molecule type" value="Genomic_DNA"/>
</dbReference>
<organism evidence="2 3">
    <name type="scientific">Scleropages formosus</name>
    <name type="common">Asian bonytongue</name>
    <name type="synonym">Osteoglossum formosum</name>
    <dbReference type="NCBI Taxonomy" id="113540"/>
    <lineage>
        <taxon>Eukaryota</taxon>
        <taxon>Metazoa</taxon>
        <taxon>Chordata</taxon>
        <taxon>Craniata</taxon>
        <taxon>Vertebrata</taxon>
        <taxon>Euteleostomi</taxon>
        <taxon>Actinopterygii</taxon>
        <taxon>Neopterygii</taxon>
        <taxon>Teleostei</taxon>
        <taxon>Osteoglossocephala</taxon>
        <taxon>Osteoglossomorpha</taxon>
        <taxon>Osteoglossiformes</taxon>
        <taxon>Osteoglossidae</taxon>
        <taxon>Scleropages</taxon>
    </lineage>
</organism>
<evidence type="ECO:0000256" key="1">
    <source>
        <dbReference type="SAM" id="MobiDB-lite"/>
    </source>
</evidence>
<feature type="non-terminal residue" evidence="2">
    <location>
        <position position="1"/>
    </location>
</feature>
<gene>
    <name evidence="2" type="ORF">Z043_121568</name>
</gene>
<dbReference type="AlphaFoldDB" id="A0A0P7TRS1"/>
<sequence>SSYVVRKIRASIAEKEQAEEGEGKVFTPCSRSKDKAKVPLGSEPPAAMLTSGPEGATAAPSTETAVQKCGT</sequence>
<protein>
    <submittedName>
        <fullName evidence="2">Uncharacterized protein</fullName>
    </submittedName>
</protein>
<reference evidence="2 3" key="1">
    <citation type="submission" date="2015-08" db="EMBL/GenBank/DDBJ databases">
        <title>The genome of the Asian arowana (Scleropages formosus).</title>
        <authorList>
            <person name="Tan M.H."/>
            <person name="Gan H.M."/>
            <person name="Croft L.J."/>
            <person name="Austin C.M."/>
        </authorList>
    </citation>
    <scope>NUCLEOTIDE SEQUENCE [LARGE SCALE GENOMIC DNA]</scope>
    <source>
        <strain evidence="2">Aro1</strain>
    </source>
</reference>